<dbReference type="InterPro" id="IPR005467">
    <property type="entry name" value="His_kinase_dom"/>
</dbReference>
<keyword evidence="1" id="KW-0175">Coiled coil</keyword>
<evidence type="ECO:0000313" key="5">
    <source>
        <dbReference type="Proteomes" id="UP000571701"/>
    </source>
</evidence>
<dbReference type="Gene3D" id="3.30.565.10">
    <property type="entry name" value="Histidine kinase-like ATPase, C-terminal domain"/>
    <property type="match status" value="1"/>
</dbReference>
<dbReference type="Proteomes" id="UP000571701">
    <property type="component" value="Unassembled WGS sequence"/>
</dbReference>
<feature type="transmembrane region" description="Helical" evidence="2">
    <location>
        <begin position="12"/>
        <end position="33"/>
    </location>
</feature>
<proteinExistence type="predicted"/>
<dbReference type="Pfam" id="PF06580">
    <property type="entry name" value="His_kinase"/>
    <property type="match status" value="1"/>
</dbReference>
<evidence type="ECO:0000256" key="2">
    <source>
        <dbReference type="SAM" id="Phobius"/>
    </source>
</evidence>
<organism evidence="4 5">
    <name type="scientific">Vibrio marinisediminis</name>
    <dbReference type="NCBI Taxonomy" id="2758441"/>
    <lineage>
        <taxon>Bacteria</taxon>
        <taxon>Pseudomonadati</taxon>
        <taxon>Pseudomonadota</taxon>
        <taxon>Gammaproteobacteria</taxon>
        <taxon>Vibrionales</taxon>
        <taxon>Vibrionaceae</taxon>
        <taxon>Vibrio</taxon>
    </lineage>
</organism>
<keyword evidence="4" id="KW-0808">Transferase</keyword>
<feature type="transmembrane region" description="Helical" evidence="2">
    <location>
        <begin position="39"/>
        <end position="59"/>
    </location>
</feature>
<dbReference type="InterPro" id="IPR036890">
    <property type="entry name" value="HATPase_C_sf"/>
</dbReference>
<evidence type="ECO:0000313" key="4">
    <source>
        <dbReference type="EMBL" id="MBA5761693.1"/>
    </source>
</evidence>
<reference evidence="4 5" key="1">
    <citation type="submission" date="2020-07" db="EMBL/GenBank/DDBJ databases">
        <title>Vibrio marinisediminis sp. nov., isolated from marine sediment.</title>
        <authorList>
            <person name="Ji X."/>
        </authorList>
    </citation>
    <scope>NUCLEOTIDE SEQUENCE [LARGE SCALE GENOMIC DNA]</scope>
    <source>
        <strain evidence="4 5">404</strain>
    </source>
</reference>
<dbReference type="PANTHER" id="PTHR34220">
    <property type="entry name" value="SENSOR HISTIDINE KINASE YPDA"/>
    <property type="match status" value="1"/>
</dbReference>
<dbReference type="Pfam" id="PF02518">
    <property type="entry name" value="HATPase_c"/>
    <property type="match status" value="1"/>
</dbReference>
<name>A0A7W2IT16_9VIBR</name>
<feature type="domain" description="Histidine kinase" evidence="3">
    <location>
        <begin position="248"/>
        <end position="342"/>
    </location>
</feature>
<dbReference type="SMART" id="SM00387">
    <property type="entry name" value="HATPase_c"/>
    <property type="match status" value="1"/>
</dbReference>
<dbReference type="InterPro" id="IPR050640">
    <property type="entry name" value="Bact_2-comp_sensor_kinase"/>
</dbReference>
<dbReference type="InterPro" id="IPR010559">
    <property type="entry name" value="Sig_transdc_His_kin_internal"/>
</dbReference>
<keyword evidence="2" id="KW-0812">Transmembrane</keyword>
<dbReference type="SUPFAM" id="SSF55874">
    <property type="entry name" value="ATPase domain of HSP90 chaperone/DNA topoisomerase II/histidine kinase"/>
    <property type="match status" value="1"/>
</dbReference>
<feature type="transmembrane region" description="Helical" evidence="2">
    <location>
        <begin position="97"/>
        <end position="121"/>
    </location>
</feature>
<dbReference type="AlphaFoldDB" id="A0A7W2IT16"/>
<dbReference type="EMBL" id="JACFYF010000002">
    <property type="protein sequence ID" value="MBA5761693.1"/>
    <property type="molecule type" value="Genomic_DNA"/>
</dbReference>
<dbReference type="PANTHER" id="PTHR34220:SF9">
    <property type="entry name" value="SIGNAL TRANSDUCTION HISTIDINE KINASE INTERNAL REGION DOMAIN-CONTAINING PROTEIN"/>
    <property type="match status" value="1"/>
</dbReference>
<gene>
    <name evidence="4" type="ORF">H2O73_04970</name>
</gene>
<dbReference type="GO" id="GO:0016020">
    <property type="term" value="C:membrane"/>
    <property type="evidence" value="ECO:0007669"/>
    <property type="project" value="InterPro"/>
</dbReference>
<evidence type="ECO:0000259" key="3">
    <source>
        <dbReference type="PROSITE" id="PS50109"/>
    </source>
</evidence>
<evidence type="ECO:0000256" key="1">
    <source>
        <dbReference type="SAM" id="Coils"/>
    </source>
</evidence>
<dbReference type="PROSITE" id="PS50109">
    <property type="entry name" value="HIS_KIN"/>
    <property type="match status" value="1"/>
</dbReference>
<keyword evidence="2" id="KW-0472">Membrane</keyword>
<accession>A0A7W2IT16</accession>
<dbReference type="GO" id="GO:0000155">
    <property type="term" value="F:phosphorelay sensor kinase activity"/>
    <property type="evidence" value="ECO:0007669"/>
    <property type="project" value="InterPro"/>
</dbReference>
<dbReference type="RefSeq" id="WP_182107229.1">
    <property type="nucleotide sequence ID" value="NZ_JACFYF010000002.1"/>
</dbReference>
<keyword evidence="4" id="KW-0418">Kinase</keyword>
<protein>
    <submittedName>
        <fullName evidence="4">Histidine kinase</fullName>
    </submittedName>
</protein>
<sequence>MRTICLSAYITRWRSFIITTLFCLLVAFTSFNVWGGSVYIHLLTSLGYGYSAIISSTVLERLFPNITSLLETVISLVCSIILGSFNAWFWLNSYLDGSFLGFLPVIMSGGIFSMMCFYYFYNREQQAIAEKLLEEAKRKQAEQEKALILSQLMQMQSQIEPHFLFNTLANISALMSQDVPKARMMLDKLTELLRTTLANSRLAETTVEDEIRRLNAYLAIQKIRLDERLHFHIDVDPQLQQTVIPPMLIQPLVENAIQHGIEPKGVGGTIHIAIFQANHQLKIKVTDDGIGLRQNAQTKGHGVGLTNIKQRVKGLYEQQGSVAIIQPDQGGFSVCITIPLDAQAIEPLLVTKET</sequence>
<keyword evidence="2" id="KW-1133">Transmembrane helix</keyword>
<keyword evidence="5" id="KW-1185">Reference proteome</keyword>
<feature type="transmembrane region" description="Helical" evidence="2">
    <location>
        <begin position="66"/>
        <end position="91"/>
    </location>
</feature>
<feature type="coiled-coil region" evidence="1">
    <location>
        <begin position="122"/>
        <end position="158"/>
    </location>
</feature>
<dbReference type="InterPro" id="IPR003594">
    <property type="entry name" value="HATPase_dom"/>
</dbReference>
<comment type="caution">
    <text evidence="4">The sequence shown here is derived from an EMBL/GenBank/DDBJ whole genome shotgun (WGS) entry which is preliminary data.</text>
</comment>